<name>A0ABR7IZE9_9FLAO</name>
<dbReference type="CDD" id="cd00130">
    <property type="entry name" value="PAS"/>
    <property type="match status" value="1"/>
</dbReference>
<keyword evidence="3" id="KW-1185">Reference proteome</keyword>
<dbReference type="PROSITE" id="PS50112">
    <property type="entry name" value="PAS"/>
    <property type="match status" value="1"/>
</dbReference>
<dbReference type="SUPFAM" id="SSF55785">
    <property type="entry name" value="PYP-like sensor domain (PAS domain)"/>
    <property type="match status" value="1"/>
</dbReference>
<accession>A0ABR7IZE9</accession>
<dbReference type="InterPro" id="IPR035965">
    <property type="entry name" value="PAS-like_dom_sf"/>
</dbReference>
<evidence type="ECO:0000313" key="3">
    <source>
        <dbReference type="Proteomes" id="UP000605990"/>
    </source>
</evidence>
<dbReference type="NCBIfam" id="TIGR00229">
    <property type="entry name" value="sensory_box"/>
    <property type="match status" value="1"/>
</dbReference>
<protein>
    <submittedName>
        <fullName evidence="2">PAS domain-containing protein</fullName>
    </submittedName>
</protein>
<evidence type="ECO:0000313" key="2">
    <source>
        <dbReference type="EMBL" id="MBC5835156.1"/>
    </source>
</evidence>
<dbReference type="Pfam" id="PF13426">
    <property type="entry name" value="PAS_9"/>
    <property type="match status" value="1"/>
</dbReference>
<dbReference type="Gene3D" id="3.30.450.20">
    <property type="entry name" value="PAS domain"/>
    <property type="match status" value="1"/>
</dbReference>
<dbReference type="Proteomes" id="UP000605990">
    <property type="component" value="Unassembled WGS sequence"/>
</dbReference>
<gene>
    <name evidence="2" type="ORF">H8R27_09685</name>
</gene>
<dbReference type="RefSeq" id="WP_166129133.1">
    <property type="nucleotide sequence ID" value="NZ_JAANOQ010000006.1"/>
</dbReference>
<dbReference type="InterPro" id="IPR000014">
    <property type="entry name" value="PAS"/>
</dbReference>
<feature type="domain" description="PAS" evidence="1">
    <location>
        <begin position="61"/>
        <end position="116"/>
    </location>
</feature>
<sequence>MFDNYDLAWAKYQKKLRILPLPILSWDIFSHPNVEITAFNSLQKKWINKEDYHNQIANKSVIVTDKNLTILFTTKEISELTGYRSSEIIGQTPKMFQGALTDDRTREKIRMAISKNHPFKEIVINYKKDGTMYRCEIEAYPKFDSNNNLVNYIAFERIAS</sequence>
<comment type="caution">
    <text evidence="2">The sequence shown here is derived from an EMBL/GenBank/DDBJ whole genome shotgun (WGS) entry which is preliminary data.</text>
</comment>
<dbReference type="EMBL" id="JACRUN010000005">
    <property type="protein sequence ID" value="MBC5835156.1"/>
    <property type="molecule type" value="Genomic_DNA"/>
</dbReference>
<proteinExistence type="predicted"/>
<organism evidence="2 3">
    <name type="scientific">Flavobacterium bernardetii</name>
    <dbReference type="NCBI Taxonomy" id="2813823"/>
    <lineage>
        <taxon>Bacteria</taxon>
        <taxon>Pseudomonadati</taxon>
        <taxon>Bacteroidota</taxon>
        <taxon>Flavobacteriia</taxon>
        <taxon>Flavobacteriales</taxon>
        <taxon>Flavobacteriaceae</taxon>
        <taxon>Flavobacterium</taxon>
    </lineage>
</organism>
<evidence type="ECO:0000259" key="1">
    <source>
        <dbReference type="PROSITE" id="PS50112"/>
    </source>
</evidence>
<reference evidence="2 3" key="1">
    <citation type="submission" date="2020-08" db="EMBL/GenBank/DDBJ databases">
        <title>Description of novel Flavobacterium F-408 isolate.</title>
        <authorList>
            <person name="Saticioglu I.B."/>
            <person name="Duman M."/>
            <person name="Altun S."/>
        </authorList>
    </citation>
    <scope>NUCLEOTIDE SEQUENCE [LARGE SCALE GENOMIC DNA]</scope>
    <source>
        <strain evidence="2 3">F-408</strain>
    </source>
</reference>